<dbReference type="EMBL" id="QLII01000001">
    <property type="protein sequence ID" value="RAI73735.1"/>
    <property type="molecule type" value="Genomic_DNA"/>
</dbReference>
<dbReference type="AlphaFoldDB" id="A0A327NFX4"/>
<gene>
    <name evidence="1" type="ORF">HMF3257_03695</name>
</gene>
<reference evidence="1 2" key="1">
    <citation type="submission" date="2018-06" db="EMBL/GenBank/DDBJ databases">
        <title>Spirosoma sp. HMF3257 Genome sequencing and assembly.</title>
        <authorList>
            <person name="Kang H."/>
            <person name="Cha I."/>
            <person name="Kim H."/>
            <person name="Kang J."/>
            <person name="Joh K."/>
        </authorList>
    </citation>
    <scope>NUCLEOTIDE SEQUENCE [LARGE SCALE GENOMIC DNA]</scope>
    <source>
        <strain evidence="1 2">HMF3257</strain>
    </source>
</reference>
<dbReference type="Proteomes" id="UP000249016">
    <property type="component" value="Unassembled WGS sequence"/>
</dbReference>
<keyword evidence="2" id="KW-1185">Reference proteome</keyword>
<dbReference type="RefSeq" id="WP_111340609.1">
    <property type="nucleotide sequence ID" value="NZ_QLII01000001.1"/>
</dbReference>
<proteinExistence type="predicted"/>
<accession>A0A327NFX4</accession>
<sequence>MNSEIKVGDTVKLKSGSPIMTVTLYREMFEQFSCSWFDGKKLMSADFSPEALVKVSLDSDQGYIQGSYV</sequence>
<organism evidence="1 2">
    <name type="scientific">Spirosoma telluris</name>
    <dbReference type="NCBI Taxonomy" id="2183553"/>
    <lineage>
        <taxon>Bacteria</taxon>
        <taxon>Pseudomonadati</taxon>
        <taxon>Bacteroidota</taxon>
        <taxon>Cytophagia</taxon>
        <taxon>Cytophagales</taxon>
        <taxon>Cytophagaceae</taxon>
        <taxon>Spirosoma</taxon>
    </lineage>
</organism>
<protein>
    <submittedName>
        <fullName evidence="1">DUF2158 domain-containing protein</fullName>
    </submittedName>
</protein>
<evidence type="ECO:0000313" key="2">
    <source>
        <dbReference type="Proteomes" id="UP000249016"/>
    </source>
</evidence>
<dbReference type="Pfam" id="PF09926">
    <property type="entry name" value="DUF2158"/>
    <property type="match status" value="1"/>
</dbReference>
<dbReference type="OrthoDB" id="1264301at2"/>
<comment type="caution">
    <text evidence="1">The sequence shown here is derived from an EMBL/GenBank/DDBJ whole genome shotgun (WGS) entry which is preliminary data.</text>
</comment>
<evidence type="ECO:0000313" key="1">
    <source>
        <dbReference type="EMBL" id="RAI73735.1"/>
    </source>
</evidence>
<name>A0A327NFX4_9BACT</name>
<dbReference type="InterPro" id="IPR019226">
    <property type="entry name" value="DUF2158"/>
</dbReference>